<comment type="caution">
    <text evidence="1">The sequence shown here is derived from an EMBL/GenBank/DDBJ whole genome shotgun (WGS) entry which is preliminary data.</text>
</comment>
<accession>A0A6H9SD02</accession>
<gene>
    <name evidence="1" type="ORF">F7R03_30880</name>
</gene>
<protein>
    <submittedName>
        <fullName evidence="1">(2Fe-2S)-binding protein</fullName>
    </submittedName>
</protein>
<dbReference type="AlphaFoldDB" id="A0A6H9SD02"/>
<name>A0A6H9SD02_9PSED</name>
<dbReference type="Proteomes" id="UP000423257">
    <property type="component" value="Unassembled WGS sequence"/>
</dbReference>
<feature type="non-terminal residue" evidence="1">
    <location>
        <position position="52"/>
    </location>
</feature>
<evidence type="ECO:0000313" key="1">
    <source>
        <dbReference type="EMBL" id="KAB0544272.1"/>
    </source>
</evidence>
<reference evidence="1 2" key="1">
    <citation type="submission" date="2019-09" db="EMBL/GenBank/DDBJ databases">
        <title>Draft genome sequences of 48 bacterial type strains from the CCUG.</title>
        <authorList>
            <person name="Tunovic T."/>
            <person name="Pineiro-Iglesias B."/>
            <person name="Unosson C."/>
            <person name="Inganas E."/>
            <person name="Ohlen M."/>
            <person name="Cardew S."/>
            <person name="Jensie-Markopoulos S."/>
            <person name="Salva-Serra F."/>
            <person name="Jaen-Luchoro D."/>
            <person name="Karlsson R."/>
            <person name="Svensson-Stadler L."/>
            <person name="Chun J."/>
            <person name="Moore E."/>
        </authorList>
    </citation>
    <scope>NUCLEOTIDE SEQUENCE [LARGE SCALE GENOMIC DNA]</scope>
    <source>
        <strain evidence="1 2">CCUG 51524</strain>
    </source>
</reference>
<proteinExistence type="predicted"/>
<sequence length="52" mass="5677">MMQPSDLLRRKFDIQPLAQADMTVRLDGQAVSAAHGETVLTVIQALGQRQVA</sequence>
<evidence type="ECO:0000313" key="2">
    <source>
        <dbReference type="Proteomes" id="UP000423257"/>
    </source>
</evidence>
<organism evidence="1 2">
    <name type="scientific">Pseudomonas palleroniana</name>
    <dbReference type="NCBI Taxonomy" id="191390"/>
    <lineage>
        <taxon>Bacteria</taxon>
        <taxon>Pseudomonadati</taxon>
        <taxon>Pseudomonadota</taxon>
        <taxon>Gammaproteobacteria</taxon>
        <taxon>Pseudomonadales</taxon>
        <taxon>Pseudomonadaceae</taxon>
        <taxon>Pseudomonas</taxon>
    </lineage>
</organism>
<dbReference type="EMBL" id="VZPQ01000547">
    <property type="protein sequence ID" value="KAB0544272.1"/>
    <property type="molecule type" value="Genomic_DNA"/>
</dbReference>